<dbReference type="InterPro" id="IPR000177">
    <property type="entry name" value="Apple"/>
</dbReference>
<keyword evidence="1" id="KW-0677">Repeat</keyword>
<feature type="domain" description="Apple" evidence="4">
    <location>
        <begin position="46"/>
        <end position="115"/>
    </location>
</feature>
<keyword evidence="6" id="KW-1185">Reference proteome</keyword>
<dbReference type="Pfam" id="PF14295">
    <property type="entry name" value="PAN_4"/>
    <property type="match status" value="2"/>
</dbReference>
<feature type="compositionally biased region" description="Pro residues" evidence="3">
    <location>
        <begin position="32"/>
        <end position="42"/>
    </location>
</feature>
<organism evidence="5 6">
    <name type="scientific">Prorocentrum cordatum</name>
    <dbReference type="NCBI Taxonomy" id="2364126"/>
    <lineage>
        <taxon>Eukaryota</taxon>
        <taxon>Sar</taxon>
        <taxon>Alveolata</taxon>
        <taxon>Dinophyceae</taxon>
        <taxon>Prorocentrales</taxon>
        <taxon>Prorocentraceae</taxon>
        <taxon>Prorocentrum</taxon>
    </lineage>
</organism>
<dbReference type="EMBL" id="CAUYUJ010003071">
    <property type="protein sequence ID" value="CAK0803724.1"/>
    <property type="molecule type" value="Genomic_DNA"/>
</dbReference>
<feature type="region of interest" description="Disordered" evidence="3">
    <location>
        <begin position="10"/>
        <end position="44"/>
    </location>
</feature>
<evidence type="ECO:0000313" key="5">
    <source>
        <dbReference type="EMBL" id="CAK0803724.1"/>
    </source>
</evidence>
<evidence type="ECO:0000259" key="4">
    <source>
        <dbReference type="PROSITE" id="PS50948"/>
    </source>
</evidence>
<comment type="caution">
    <text evidence="5">The sequence shown here is derived from an EMBL/GenBank/DDBJ whole genome shotgun (WGS) entry which is preliminary data.</text>
</comment>
<sequence>MERADQLVLVVPRGWADPDPDAEPADAEPADADPPTPSPPTPLGECSAVWEARSNRGTSLREVSGVSSAYYCQQLCSREQRCRGWTYASGQCWLKSSVECMLYEQGAQSGYCRPCEGPSYCGFSCGGPSPSPYPTPSPPAPGEGCSDIWETNANHGANLRQVPGVGSARHCQQQCAREQRCRGWTYASGQCWLKSSVGCMSYDAGAQSGYCRPWYGPSSCGYGPTRSHAPAGR</sequence>
<proteinExistence type="predicted"/>
<dbReference type="Proteomes" id="UP001189429">
    <property type="component" value="Unassembled WGS sequence"/>
</dbReference>
<dbReference type="SUPFAM" id="SSF57414">
    <property type="entry name" value="Hairpin loop containing domain-like"/>
    <property type="match status" value="2"/>
</dbReference>
<reference evidence="5" key="1">
    <citation type="submission" date="2023-10" db="EMBL/GenBank/DDBJ databases">
        <authorList>
            <person name="Chen Y."/>
            <person name="Shah S."/>
            <person name="Dougan E. K."/>
            <person name="Thang M."/>
            <person name="Chan C."/>
        </authorList>
    </citation>
    <scope>NUCLEOTIDE SEQUENCE [LARGE SCALE GENOMIC DNA]</scope>
</reference>
<evidence type="ECO:0000313" key="6">
    <source>
        <dbReference type="Proteomes" id="UP001189429"/>
    </source>
</evidence>
<dbReference type="Gene3D" id="3.50.4.10">
    <property type="entry name" value="Hepatocyte Growth Factor"/>
    <property type="match status" value="2"/>
</dbReference>
<evidence type="ECO:0000256" key="1">
    <source>
        <dbReference type="ARBA" id="ARBA00022737"/>
    </source>
</evidence>
<keyword evidence="2" id="KW-1015">Disulfide bond</keyword>
<dbReference type="PROSITE" id="PS50948">
    <property type="entry name" value="PAN"/>
    <property type="match status" value="1"/>
</dbReference>
<dbReference type="InterPro" id="IPR003609">
    <property type="entry name" value="Pan_app"/>
</dbReference>
<gene>
    <name evidence="5" type="ORF">PCOR1329_LOCUS10786</name>
</gene>
<evidence type="ECO:0000256" key="2">
    <source>
        <dbReference type="ARBA" id="ARBA00023157"/>
    </source>
</evidence>
<dbReference type="SMART" id="SM00223">
    <property type="entry name" value="APPLE"/>
    <property type="match status" value="2"/>
</dbReference>
<accession>A0ABN9QFQ9</accession>
<feature type="compositionally biased region" description="Acidic residues" evidence="3">
    <location>
        <begin position="18"/>
        <end position="31"/>
    </location>
</feature>
<protein>
    <recommendedName>
        <fullName evidence="4">Apple domain-containing protein</fullName>
    </recommendedName>
</protein>
<name>A0ABN9QFQ9_9DINO</name>
<evidence type="ECO:0000256" key="3">
    <source>
        <dbReference type="SAM" id="MobiDB-lite"/>
    </source>
</evidence>